<keyword evidence="3" id="KW-1185">Reference proteome</keyword>
<proteinExistence type="predicted"/>
<feature type="compositionally biased region" description="Basic and acidic residues" evidence="1">
    <location>
        <begin position="155"/>
        <end position="169"/>
    </location>
</feature>
<accession>A0A178IKX8</accession>
<dbReference type="PROSITE" id="PS51257">
    <property type="entry name" value="PROKAR_LIPOPROTEIN"/>
    <property type="match status" value="1"/>
</dbReference>
<reference evidence="2 3" key="1">
    <citation type="submission" date="2016-01" db="EMBL/GenBank/DDBJ databases">
        <title>High potential of lignocellulose degradation of a new Verrucomicrobia species.</title>
        <authorList>
            <person name="Wang Y."/>
            <person name="Shi Y."/>
            <person name="Qiu Z."/>
            <person name="Liu S."/>
            <person name="Yang H."/>
        </authorList>
    </citation>
    <scope>NUCLEOTIDE SEQUENCE [LARGE SCALE GENOMIC DNA]</scope>
    <source>
        <strain evidence="2 3">TSB47</strain>
    </source>
</reference>
<protein>
    <recommendedName>
        <fullName evidence="4">Lipoprotein</fullName>
    </recommendedName>
</protein>
<comment type="caution">
    <text evidence="2">The sequence shown here is derived from an EMBL/GenBank/DDBJ whole genome shotgun (WGS) entry which is preliminary data.</text>
</comment>
<feature type="region of interest" description="Disordered" evidence="1">
    <location>
        <begin position="155"/>
        <end position="177"/>
    </location>
</feature>
<name>A0A178IKX8_9BACT</name>
<organism evidence="2 3">
    <name type="scientific">Termitidicoccus mucosus</name>
    <dbReference type="NCBI Taxonomy" id="1184151"/>
    <lineage>
        <taxon>Bacteria</taxon>
        <taxon>Pseudomonadati</taxon>
        <taxon>Verrucomicrobiota</taxon>
        <taxon>Opitutia</taxon>
        <taxon>Opitutales</taxon>
        <taxon>Opitutaceae</taxon>
        <taxon>Termitidicoccus</taxon>
    </lineage>
</organism>
<evidence type="ECO:0000313" key="2">
    <source>
        <dbReference type="EMBL" id="OAM90533.1"/>
    </source>
</evidence>
<dbReference type="STRING" id="1184151.AW736_00420"/>
<evidence type="ECO:0000313" key="3">
    <source>
        <dbReference type="Proteomes" id="UP000078486"/>
    </source>
</evidence>
<evidence type="ECO:0000256" key="1">
    <source>
        <dbReference type="SAM" id="MobiDB-lite"/>
    </source>
</evidence>
<sequence length="264" mass="28754">MSRAKASPAPDRLRILFALALLAPAFLLSGCVYLRLLKLKKQLNDVPANFRVSTAEGVDVRLVNPILKPGDIRWLGIHPASSAIAGDTETWQARWVKEAPPGSGETVVYDLEVAMRFDDGKLVRVSIPERYFAYISKDLFLNLLRSTGEAQVNKAAREAEVENTAEKPGEAPPPPPGLELVRQMLGQPTSEAVDTAGNTTCHYRYTPQTGESGAKPIESTFVFDAATKLLLRLSIKLPTGKIHFNFPQPPAGNQNDADAAPARK</sequence>
<gene>
    <name evidence="2" type="ORF">AW736_00420</name>
</gene>
<dbReference type="Proteomes" id="UP000078486">
    <property type="component" value="Unassembled WGS sequence"/>
</dbReference>
<dbReference type="EMBL" id="LRRQ01000055">
    <property type="protein sequence ID" value="OAM90533.1"/>
    <property type="molecule type" value="Genomic_DNA"/>
</dbReference>
<evidence type="ECO:0008006" key="4">
    <source>
        <dbReference type="Google" id="ProtNLM"/>
    </source>
</evidence>
<dbReference type="AlphaFoldDB" id="A0A178IKX8"/>